<feature type="domain" description="Receptor ligand binding region" evidence="6">
    <location>
        <begin position="365"/>
        <end position="684"/>
    </location>
</feature>
<dbReference type="InterPro" id="IPR028082">
    <property type="entry name" value="Peripla_BP_I"/>
</dbReference>
<feature type="transmembrane region" description="Helical" evidence="5">
    <location>
        <begin position="849"/>
        <end position="869"/>
    </location>
</feature>
<evidence type="ECO:0000256" key="5">
    <source>
        <dbReference type="SAM" id="Phobius"/>
    </source>
</evidence>
<dbReference type="AlphaFoldDB" id="A0AAU9JLC5"/>
<accession>A0AAU9JLC5</accession>
<proteinExistence type="predicted"/>
<evidence type="ECO:0000256" key="3">
    <source>
        <dbReference type="ARBA" id="ARBA00022989"/>
    </source>
</evidence>
<name>A0AAU9JLC5_9CILI</name>
<comment type="subcellular location">
    <subcellularLocation>
        <location evidence="1">Membrane</location>
    </subcellularLocation>
</comment>
<evidence type="ECO:0000256" key="2">
    <source>
        <dbReference type="ARBA" id="ARBA00022692"/>
    </source>
</evidence>
<feature type="transmembrane region" description="Helical" evidence="5">
    <location>
        <begin position="1004"/>
        <end position="1023"/>
    </location>
</feature>
<reference evidence="7" key="1">
    <citation type="submission" date="2021-09" db="EMBL/GenBank/DDBJ databases">
        <authorList>
            <consortium name="AG Swart"/>
            <person name="Singh M."/>
            <person name="Singh A."/>
            <person name="Seah K."/>
            <person name="Emmerich C."/>
        </authorList>
    </citation>
    <scope>NUCLEOTIDE SEQUENCE</scope>
    <source>
        <strain evidence="7">ATCC30299</strain>
    </source>
</reference>
<dbReference type="EMBL" id="CAJZBQ010000045">
    <property type="protein sequence ID" value="CAG9328049.1"/>
    <property type="molecule type" value="Genomic_DNA"/>
</dbReference>
<sequence length="1259" mass="145510">MITYFWFFLGFTSSQIFTIPILYSRYTDPLLVDYFVNTLDCSINSRVGCNLNLPYQYEAVEIFDVYDLEITFANSDYLFVFDGTFSLSMYTLVSQYAMEYGFIHFIYGNAPENALPYVIYSDFRFSVYRDLAIDFAKIYGIKKAIAIITSDFIEMDFNNDKGVEIVAQYTIPESAPYEYIFSLISKEIKPLGIKWFFFETNSKTSKLIQEALVQADMDKEGYTYIYMQEATWSAYLKGSILLEAKWYHSYNFYDYIEKIIYWTSVLLYEMIANNDNQGSYSAYALNTFAQETFTLDRIGYTVWNIQSEGTLTPVGTVHGGGIQIFAPIMFPGETFKVPNNEKIKIPISINGMNSERINAVNQLGATFALETIKNEGKLLPNFNISFNNITDCFFSDNSTYDCFKNYTEDLGYFHIPPADSSVSLSTIETFQSLNITTPIIGVETSTIMNSLDYYPQYTRVSYPNSITSSAAALILSIFSISKCSLLYSDSIWGKEFSEQFENQTESYGIQILNKIRAVPLGFNGTDKRAIQEIVDLKTRFVILEIQWPDILYVIEAFYDLGMREGDLNLIIGDGSISVSDLDEKRIGTDSYIKRKEIMSRLLYFTYPTFQNQIGLGIKNNFLSQYGFAYDNMCLFYDATYLGIYAINSLITRGINVDSSSIQQTIRDIKFTGCSGLVQITQDGNSRLTTVLGMYALSQVNYEWKLNLQGLYDPSQLIVLQLKQSFSNSIKVPSEIIGDDQKCPFKERQVRSFLNGYIILIVVEIIPIIIGTIFVIKFYNFIMNSSIEKLITVEKENFLDSLSYVLMLIECFQYMHTGKDINNFLPELTDITKLVIFNITGWNKKNYFNFWNQAQFFEIIAIVWFILFLWKKRKIGENSKSCFILGVNESNLYFLPFIGDSLFLPICLNLFQTFQCTSSIGDSFYNSFHDRICSTFCWQGEHIYYVVISSIAICLYMPTSIYCRPLWKNDLSFHFQEQPFHFVLKSYIQMVFIILHTIVLPASEIIFIGLCIGLFFIYVVITIYKKPFNYERASMWYIIFLSFSLLFWICCGISKGDKIAALAVLVVGWTLLIIFGIFYQKMRLPSLLISERGIDIYHLFRFQLTSSRIEDSGITNLFKYAYSKQDLCQKEEEIIVNKINVSENSESENKQLAKSDEWKWYGNSEEIQVKLEESYEKNKESIQFIDKEKELNKEEIDGENKENSELSIHLTNEDEANENNSNWSESSISKGIYPAISQVIDTTCLKFEFLDNRYWNEKTI</sequence>
<dbReference type="InterPro" id="IPR001828">
    <property type="entry name" value="ANF_lig-bd_rcpt"/>
</dbReference>
<evidence type="ECO:0000256" key="4">
    <source>
        <dbReference type="ARBA" id="ARBA00023136"/>
    </source>
</evidence>
<feature type="transmembrane region" description="Helical" evidence="5">
    <location>
        <begin position="753"/>
        <end position="775"/>
    </location>
</feature>
<protein>
    <recommendedName>
        <fullName evidence="6">Receptor ligand binding region domain-containing protein</fullName>
    </recommendedName>
</protein>
<comment type="caution">
    <text evidence="7">The sequence shown here is derived from an EMBL/GenBank/DDBJ whole genome shotgun (WGS) entry which is preliminary data.</text>
</comment>
<feature type="transmembrane region" description="Helical" evidence="5">
    <location>
        <begin position="981"/>
        <end position="998"/>
    </location>
</feature>
<feature type="transmembrane region" description="Helical" evidence="5">
    <location>
        <begin position="1060"/>
        <end position="1078"/>
    </location>
</feature>
<keyword evidence="2 5" id="KW-0812">Transmembrane</keyword>
<organism evidence="7 8">
    <name type="scientific">Blepharisma stoltei</name>
    <dbReference type="NCBI Taxonomy" id="1481888"/>
    <lineage>
        <taxon>Eukaryota</taxon>
        <taxon>Sar</taxon>
        <taxon>Alveolata</taxon>
        <taxon>Ciliophora</taxon>
        <taxon>Postciliodesmatophora</taxon>
        <taxon>Heterotrichea</taxon>
        <taxon>Heterotrichida</taxon>
        <taxon>Blepharismidae</taxon>
        <taxon>Blepharisma</taxon>
    </lineage>
</organism>
<dbReference type="Pfam" id="PF01094">
    <property type="entry name" value="ANF_receptor"/>
    <property type="match status" value="1"/>
</dbReference>
<evidence type="ECO:0000259" key="6">
    <source>
        <dbReference type="Pfam" id="PF01094"/>
    </source>
</evidence>
<feature type="transmembrane region" description="Helical" evidence="5">
    <location>
        <begin position="942"/>
        <end position="961"/>
    </location>
</feature>
<keyword evidence="3 5" id="KW-1133">Transmembrane helix</keyword>
<dbReference type="Gene3D" id="3.40.50.2300">
    <property type="match status" value="2"/>
</dbReference>
<dbReference type="GO" id="GO:0016020">
    <property type="term" value="C:membrane"/>
    <property type="evidence" value="ECO:0007669"/>
    <property type="project" value="UniProtKB-SubCell"/>
</dbReference>
<evidence type="ECO:0000256" key="1">
    <source>
        <dbReference type="ARBA" id="ARBA00004370"/>
    </source>
</evidence>
<gene>
    <name evidence="7" type="ORF">BSTOLATCC_MIC45508</name>
</gene>
<evidence type="ECO:0000313" key="8">
    <source>
        <dbReference type="Proteomes" id="UP001162131"/>
    </source>
</evidence>
<feature type="transmembrane region" description="Helical" evidence="5">
    <location>
        <begin position="1035"/>
        <end position="1054"/>
    </location>
</feature>
<evidence type="ECO:0000313" key="7">
    <source>
        <dbReference type="EMBL" id="CAG9328049.1"/>
    </source>
</evidence>
<keyword evidence="8" id="KW-1185">Reference proteome</keyword>
<dbReference type="Proteomes" id="UP001162131">
    <property type="component" value="Unassembled WGS sequence"/>
</dbReference>
<keyword evidence="4 5" id="KW-0472">Membrane</keyword>
<dbReference type="SUPFAM" id="SSF53822">
    <property type="entry name" value="Periplasmic binding protein-like I"/>
    <property type="match status" value="1"/>
</dbReference>